<organism evidence="9 10">
    <name type="scientific">Lichtheimia corymbifera JMRC:FSU:9682</name>
    <dbReference type="NCBI Taxonomy" id="1263082"/>
    <lineage>
        <taxon>Eukaryota</taxon>
        <taxon>Fungi</taxon>
        <taxon>Fungi incertae sedis</taxon>
        <taxon>Mucoromycota</taxon>
        <taxon>Mucoromycotina</taxon>
        <taxon>Mucoromycetes</taxon>
        <taxon>Mucorales</taxon>
        <taxon>Lichtheimiaceae</taxon>
        <taxon>Lichtheimia</taxon>
    </lineage>
</organism>
<dbReference type="PROSITE" id="PS00086">
    <property type="entry name" value="CYTOCHROME_P450"/>
    <property type="match status" value="1"/>
</dbReference>
<protein>
    <submittedName>
        <fullName evidence="9">Cytochrome p450</fullName>
    </submittedName>
</protein>
<dbReference type="GO" id="GO:0020037">
    <property type="term" value="F:heme binding"/>
    <property type="evidence" value="ECO:0007669"/>
    <property type="project" value="InterPro"/>
</dbReference>
<keyword evidence="10" id="KW-1185">Reference proteome</keyword>
<evidence type="ECO:0000313" key="10">
    <source>
        <dbReference type="Proteomes" id="UP000027586"/>
    </source>
</evidence>
<feature type="binding site" description="axial binding residue" evidence="7">
    <location>
        <position position="469"/>
    </location>
    <ligand>
        <name>heme</name>
        <dbReference type="ChEBI" id="CHEBI:30413"/>
    </ligand>
    <ligandPart>
        <name>Fe</name>
        <dbReference type="ChEBI" id="CHEBI:18248"/>
    </ligandPart>
</feature>
<dbReference type="PRINTS" id="PR00385">
    <property type="entry name" value="P450"/>
</dbReference>
<dbReference type="PANTHER" id="PTHR24291">
    <property type="entry name" value="CYTOCHROME P450 FAMILY 4"/>
    <property type="match status" value="1"/>
</dbReference>
<evidence type="ECO:0000313" key="9">
    <source>
        <dbReference type="EMBL" id="CDH56611.1"/>
    </source>
</evidence>
<dbReference type="InterPro" id="IPR001128">
    <property type="entry name" value="Cyt_P450"/>
</dbReference>
<keyword evidence="4 8" id="KW-0560">Oxidoreductase</keyword>
<dbReference type="SUPFAM" id="SSF48264">
    <property type="entry name" value="Cytochrome P450"/>
    <property type="match status" value="1"/>
</dbReference>
<dbReference type="AlphaFoldDB" id="A0A068S5U1"/>
<comment type="cofactor">
    <cofactor evidence="7">
        <name>heme</name>
        <dbReference type="ChEBI" id="CHEBI:30413"/>
    </cofactor>
</comment>
<dbReference type="InterPro" id="IPR050196">
    <property type="entry name" value="Cytochrome_P450_Monoox"/>
</dbReference>
<dbReference type="Proteomes" id="UP000027586">
    <property type="component" value="Unassembled WGS sequence"/>
</dbReference>
<dbReference type="Pfam" id="PF00067">
    <property type="entry name" value="p450"/>
    <property type="match status" value="1"/>
</dbReference>
<gene>
    <name evidence="9" type="ORF">LCOR_07637.1</name>
</gene>
<evidence type="ECO:0000256" key="1">
    <source>
        <dbReference type="ARBA" id="ARBA00010617"/>
    </source>
</evidence>
<comment type="caution">
    <text evidence="9">The sequence shown here is derived from an EMBL/GenBank/DDBJ whole genome shotgun (WGS) entry which is preliminary data.</text>
</comment>
<keyword evidence="2 7" id="KW-0349">Heme</keyword>
<dbReference type="GO" id="GO:0016705">
    <property type="term" value="F:oxidoreductase activity, acting on paired donors, with incorporation or reduction of molecular oxygen"/>
    <property type="evidence" value="ECO:0007669"/>
    <property type="project" value="InterPro"/>
</dbReference>
<comment type="similarity">
    <text evidence="1 8">Belongs to the cytochrome P450 family.</text>
</comment>
<dbReference type="InterPro" id="IPR036396">
    <property type="entry name" value="Cyt_P450_sf"/>
</dbReference>
<keyword evidence="5 7" id="KW-0408">Iron</keyword>
<accession>A0A068S5U1</accession>
<evidence type="ECO:0000256" key="2">
    <source>
        <dbReference type="ARBA" id="ARBA00022617"/>
    </source>
</evidence>
<name>A0A068S5U1_9FUNG</name>
<dbReference type="OrthoDB" id="1470350at2759"/>
<evidence type="ECO:0000256" key="6">
    <source>
        <dbReference type="ARBA" id="ARBA00023033"/>
    </source>
</evidence>
<keyword evidence="6 8" id="KW-0503">Monooxygenase</keyword>
<evidence type="ECO:0000256" key="7">
    <source>
        <dbReference type="PIRSR" id="PIRSR602401-1"/>
    </source>
</evidence>
<sequence length="525" mass="60484">MERLVNIYSDLSTQIVSKTPLGRQQKISIAAAVSLVVLYLARKAVTPPARLRHLPYVGLFTFLNAFMRRRLMSDLSSEVTLPAAMKSSSGLYTRFDQNGWSVHITRPESAKRFLLKTDIFAKADIGEVRGNTLFGKFLFQRNILMLNGHEWKAQRKVANPAFHRSMPVEMFAKLAQKTINVMDRAGSETINFHQMTERFALDVIGLAGFDFDFHAIEDPDSEWVVRYRDIMEASINPWFIIFYNLDMRYLFLFPGRKRMHRELDVFLGMMDEVIAHKRQVLKDQQSKVPQSERDLLTLMIEAENSGEGSMTNEELRNNLCLFFLAGHDTTANALAYAVYHLAKNPDMQRKAREEAIKVLGDEPQDVFPTLEQTREFPYINMIIKETLRITPPVAAIVSRETTQDTELEGQFIPKGTKTTVDIYELQHNPTVWQDPETFRPERFEPGGEAEQLAGSGMSWIPFSNGQRQCIGMNFSLAEQRVFLPMLLRKYEWHLPKDSIHKDKVQTVGFGIVKPRELMLTFKKRY</sequence>
<dbReference type="EMBL" id="CBTN010000039">
    <property type="protein sequence ID" value="CDH56611.1"/>
    <property type="molecule type" value="Genomic_DNA"/>
</dbReference>
<reference evidence="9" key="1">
    <citation type="submission" date="2013-08" db="EMBL/GenBank/DDBJ databases">
        <title>Gene expansion shapes genome architecture in the human pathogen Lichtheimia corymbifera: an evolutionary genomics analysis in the ancient terrestrial Mucorales (Mucoromycotina).</title>
        <authorList>
            <person name="Schwartze V.U."/>
            <person name="Winter S."/>
            <person name="Shelest E."/>
            <person name="Marcet-Houben M."/>
            <person name="Horn F."/>
            <person name="Wehner S."/>
            <person name="Hoffmann K."/>
            <person name="Riege K."/>
            <person name="Sammeth M."/>
            <person name="Nowrousian M."/>
            <person name="Valiante V."/>
            <person name="Linde J."/>
            <person name="Jacobsen I.D."/>
            <person name="Marz M."/>
            <person name="Brakhage A.A."/>
            <person name="Gabaldon T."/>
            <person name="Bocker S."/>
            <person name="Voigt K."/>
        </authorList>
    </citation>
    <scope>NUCLEOTIDE SEQUENCE [LARGE SCALE GENOMIC DNA]</scope>
    <source>
        <strain evidence="9">FSU 9682</strain>
    </source>
</reference>
<dbReference type="PANTHER" id="PTHR24291:SF50">
    <property type="entry name" value="BIFUNCTIONAL ALBAFLAVENONE MONOOXYGENASE_TERPENE SYNTHASE"/>
    <property type="match status" value="1"/>
</dbReference>
<evidence type="ECO:0000256" key="4">
    <source>
        <dbReference type="ARBA" id="ARBA00023002"/>
    </source>
</evidence>
<keyword evidence="3 7" id="KW-0479">Metal-binding</keyword>
<evidence type="ECO:0000256" key="3">
    <source>
        <dbReference type="ARBA" id="ARBA00022723"/>
    </source>
</evidence>
<proteinExistence type="inferred from homology"/>
<dbReference type="STRING" id="1263082.A0A068S5U1"/>
<dbReference type="InterPro" id="IPR017972">
    <property type="entry name" value="Cyt_P450_CS"/>
</dbReference>
<dbReference type="InterPro" id="IPR002401">
    <property type="entry name" value="Cyt_P450_E_grp-I"/>
</dbReference>
<dbReference type="VEuPathDB" id="FungiDB:LCOR_07637.1"/>
<dbReference type="GO" id="GO:0004497">
    <property type="term" value="F:monooxygenase activity"/>
    <property type="evidence" value="ECO:0007669"/>
    <property type="project" value="UniProtKB-KW"/>
</dbReference>
<dbReference type="Gene3D" id="1.10.630.10">
    <property type="entry name" value="Cytochrome P450"/>
    <property type="match status" value="1"/>
</dbReference>
<evidence type="ECO:0000256" key="8">
    <source>
        <dbReference type="RuleBase" id="RU000461"/>
    </source>
</evidence>
<dbReference type="PRINTS" id="PR00463">
    <property type="entry name" value="EP450I"/>
</dbReference>
<evidence type="ECO:0000256" key="5">
    <source>
        <dbReference type="ARBA" id="ARBA00023004"/>
    </source>
</evidence>
<dbReference type="GO" id="GO:0005506">
    <property type="term" value="F:iron ion binding"/>
    <property type="evidence" value="ECO:0007669"/>
    <property type="project" value="InterPro"/>
</dbReference>